<keyword evidence="1" id="KW-0328">Glycosyltransferase</keyword>
<proteinExistence type="predicted"/>
<dbReference type="InterPro" id="IPR029044">
    <property type="entry name" value="Nucleotide-diphossugar_trans"/>
</dbReference>
<dbReference type="SUPFAM" id="SSF53448">
    <property type="entry name" value="Nucleotide-diphospho-sugar transferases"/>
    <property type="match status" value="1"/>
</dbReference>
<dbReference type="CDD" id="cd00761">
    <property type="entry name" value="Glyco_tranf_GTA_type"/>
    <property type="match status" value="1"/>
</dbReference>
<dbReference type="EMBL" id="KY710737">
    <property type="protein sequence ID" value="AXZ00099.1"/>
    <property type="molecule type" value="Genomic_DNA"/>
</dbReference>
<dbReference type="InterPro" id="IPR001173">
    <property type="entry name" value="Glyco_trans_2-like"/>
</dbReference>
<protein>
    <submittedName>
        <fullName evidence="4">Gt1</fullName>
    </submittedName>
</protein>
<name>A0A385JP64_PROMI</name>
<dbReference type="AlphaFoldDB" id="A0A385JP64"/>
<accession>A0A385JP64</accession>
<evidence type="ECO:0000256" key="1">
    <source>
        <dbReference type="ARBA" id="ARBA00022676"/>
    </source>
</evidence>
<dbReference type="PANTHER" id="PTHR22916:SF51">
    <property type="entry name" value="GLYCOSYLTRANSFERASE EPSH-RELATED"/>
    <property type="match status" value="1"/>
</dbReference>
<evidence type="ECO:0000256" key="2">
    <source>
        <dbReference type="ARBA" id="ARBA00022679"/>
    </source>
</evidence>
<sequence>MLSKKKQLPLVSIIVPVYNVEKYLTQCIESIINQDYKNIEIILIDDGSPDQSGQIVDRFALIDPRIKALHINNGGVSAARNLGLSIANGKYIVFVDADDYLSIDYVSYMLNISFETDCDFVISKNCFKVPGNSQQIKNDDINILSPVEAASLLLYPGKVDVGCWNKMYKKQFLLENKITFPENFYMGEGLNFIIRVAQHSNNVGVGKRKVYHYRKDNITSATTLLSVDKYVNALSAIDNIENHLIYNSKSLKNALKIHKYLTIFATIKAILFMDEINKYKKQYKFYLHFLRKNIFNLFIASIPPRTKLIISLYCFSPYIGSKITKYIAKLRK</sequence>
<dbReference type="GO" id="GO:0016758">
    <property type="term" value="F:hexosyltransferase activity"/>
    <property type="evidence" value="ECO:0007669"/>
    <property type="project" value="UniProtKB-ARBA"/>
</dbReference>
<keyword evidence="2" id="KW-0808">Transferase</keyword>
<reference evidence="4" key="1">
    <citation type="journal article" date="2017" name="PLoS ONE">
        <title>Genetic diversity of the O antigens of Proteus species and the development of a suspension array for molecular serotyping.</title>
        <authorList>
            <person name="Yu X."/>
            <person name="Torzewska A."/>
            <person name="Zhang X."/>
            <person name="Yin Z."/>
            <person name="Drzewiecka D."/>
            <person name="Cao H."/>
            <person name="Liu B."/>
            <person name="Knirel Y.A."/>
            <person name="Rozalski A."/>
            <person name="Wang L."/>
        </authorList>
    </citation>
    <scope>NUCLEOTIDE SEQUENCE</scope>
    <source>
        <strain evidence="4">CCUG 10702</strain>
    </source>
</reference>
<evidence type="ECO:0000259" key="3">
    <source>
        <dbReference type="Pfam" id="PF00535"/>
    </source>
</evidence>
<organism evidence="4">
    <name type="scientific">Proteus mirabilis</name>
    <dbReference type="NCBI Taxonomy" id="584"/>
    <lineage>
        <taxon>Bacteria</taxon>
        <taxon>Pseudomonadati</taxon>
        <taxon>Pseudomonadota</taxon>
        <taxon>Gammaproteobacteria</taxon>
        <taxon>Enterobacterales</taxon>
        <taxon>Morganellaceae</taxon>
        <taxon>Proteus</taxon>
    </lineage>
</organism>
<dbReference type="Gene3D" id="3.90.550.10">
    <property type="entry name" value="Spore Coat Polysaccharide Biosynthesis Protein SpsA, Chain A"/>
    <property type="match status" value="1"/>
</dbReference>
<dbReference type="Pfam" id="PF00535">
    <property type="entry name" value="Glycos_transf_2"/>
    <property type="match status" value="1"/>
</dbReference>
<evidence type="ECO:0000313" key="4">
    <source>
        <dbReference type="EMBL" id="AXZ00099.1"/>
    </source>
</evidence>
<dbReference type="PANTHER" id="PTHR22916">
    <property type="entry name" value="GLYCOSYLTRANSFERASE"/>
    <property type="match status" value="1"/>
</dbReference>
<feature type="domain" description="Glycosyltransferase 2-like" evidence="3">
    <location>
        <begin position="12"/>
        <end position="170"/>
    </location>
</feature>